<dbReference type="STRING" id="405671.SAMN05421827_106164"/>
<evidence type="ECO:0000313" key="1">
    <source>
        <dbReference type="EMBL" id="SDG42170.1"/>
    </source>
</evidence>
<proteinExistence type="predicted"/>
<dbReference type="RefSeq" id="WP_090499277.1">
    <property type="nucleotide sequence ID" value="NZ_FNCH01000006.1"/>
</dbReference>
<keyword evidence="2" id="KW-1185">Reference proteome</keyword>
<protein>
    <submittedName>
        <fullName evidence="1">Uncharacterized protein</fullName>
    </submittedName>
</protein>
<name>A0A1G7U5Z8_9SPHI</name>
<gene>
    <name evidence="1" type="ORF">SAMN05421827_106164</name>
</gene>
<organism evidence="1 2">
    <name type="scientific">Pedobacter terrae</name>
    <dbReference type="NCBI Taxonomy" id="405671"/>
    <lineage>
        <taxon>Bacteria</taxon>
        <taxon>Pseudomonadati</taxon>
        <taxon>Bacteroidota</taxon>
        <taxon>Sphingobacteriia</taxon>
        <taxon>Sphingobacteriales</taxon>
        <taxon>Sphingobacteriaceae</taxon>
        <taxon>Pedobacter</taxon>
    </lineage>
</organism>
<dbReference type="EMBL" id="FNCH01000006">
    <property type="protein sequence ID" value="SDG42170.1"/>
    <property type="molecule type" value="Genomic_DNA"/>
</dbReference>
<dbReference type="Proteomes" id="UP000199643">
    <property type="component" value="Unassembled WGS sequence"/>
</dbReference>
<dbReference type="AlphaFoldDB" id="A0A1G7U5Z8"/>
<evidence type="ECO:0000313" key="2">
    <source>
        <dbReference type="Proteomes" id="UP000199643"/>
    </source>
</evidence>
<reference evidence="2" key="1">
    <citation type="submission" date="2016-10" db="EMBL/GenBank/DDBJ databases">
        <authorList>
            <person name="Varghese N."/>
            <person name="Submissions S."/>
        </authorList>
    </citation>
    <scope>NUCLEOTIDE SEQUENCE [LARGE SCALE GENOMIC DNA]</scope>
    <source>
        <strain evidence="2">DSM 17933</strain>
    </source>
</reference>
<accession>A0A1G7U5Z8</accession>
<dbReference type="OrthoDB" id="764635at2"/>
<sequence length="233" mass="26381">MIALITSTIIPEAYSFFNIEERYQQTIDTINNLKRVGFEDIYLIDNSVDVIDTDRIKLNSFHKLNIIHTPQYNFRNKGLNEALLILNHLSHLPDNQPVFKISGRYSPTEHFNRAILLSALAEKEILGVGNIKKSINSYFNTRAYLVNNKRTLEAILVSAVEEMIAYGRGINGYKGLIKLLKTMFRPQVGTPFQISIESALANILSAKTNYKLVEKINIEGFVAGAKNLTFISE</sequence>